<evidence type="ECO:0000313" key="2">
    <source>
        <dbReference type="EnsemblMetazoa" id="AMAM001068-PA"/>
    </source>
</evidence>
<name>A0A182S783_9DIPT</name>
<dbReference type="EnsemblMetazoa" id="AMAM001068-RA">
    <property type="protein sequence ID" value="AMAM001068-PA"/>
    <property type="gene ID" value="AMAM001068"/>
</dbReference>
<protein>
    <recommendedName>
        <fullName evidence="4">Ionotropic glutamate receptor C-terminal domain-containing protein</fullName>
    </recommendedName>
</protein>
<accession>A0A182S783</accession>
<reference evidence="3" key="1">
    <citation type="submission" date="2013-09" db="EMBL/GenBank/DDBJ databases">
        <title>The Genome Sequence of Anopheles maculatus species B.</title>
        <authorList>
            <consortium name="The Broad Institute Genomics Platform"/>
            <person name="Neafsey D.E."/>
            <person name="Besansky N."/>
            <person name="Howell P."/>
            <person name="Walton C."/>
            <person name="Young S.K."/>
            <person name="Zeng Q."/>
            <person name="Gargeya S."/>
            <person name="Fitzgerald M."/>
            <person name="Haas B."/>
            <person name="Abouelleil A."/>
            <person name="Allen A.W."/>
            <person name="Alvarado L."/>
            <person name="Arachchi H.M."/>
            <person name="Berlin A.M."/>
            <person name="Chapman S.B."/>
            <person name="Gainer-Dewar J."/>
            <person name="Goldberg J."/>
            <person name="Griggs A."/>
            <person name="Gujja S."/>
            <person name="Hansen M."/>
            <person name="Howarth C."/>
            <person name="Imamovic A."/>
            <person name="Ireland A."/>
            <person name="Larimer J."/>
            <person name="McCowan C."/>
            <person name="Murphy C."/>
            <person name="Pearson M."/>
            <person name="Poon T.W."/>
            <person name="Priest M."/>
            <person name="Roberts A."/>
            <person name="Saif S."/>
            <person name="Shea T."/>
            <person name="Sisk P."/>
            <person name="Sykes S."/>
            <person name="Wortman J."/>
            <person name="Nusbaum C."/>
            <person name="Birren B."/>
        </authorList>
    </citation>
    <scope>NUCLEOTIDE SEQUENCE [LARGE SCALE GENOMIC DNA]</scope>
    <source>
        <strain evidence="3">maculatus3</strain>
    </source>
</reference>
<keyword evidence="1" id="KW-1133">Transmembrane helix</keyword>
<proteinExistence type="predicted"/>
<organism evidence="2 3">
    <name type="scientific">Anopheles maculatus</name>
    <dbReference type="NCBI Taxonomy" id="74869"/>
    <lineage>
        <taxon>Eukaryota</taxon>
        <taxon>Metazoa</taxon>
        <taxon>Ecdysozoa</taxon>
        <taxon>Arthropoda</taxon>
        <taxon>Hexapoda</taxon>
        <taxon>Insecta</taxon>
        <taxon>Pterygota</taxon>
        <taxon>Neoptera</taxon>
        <taxon>Endopterygota</taxon>
        <taxon>Diptera</taxon>
        <taxon>Nematocera</taxon>
        <taxon>Culicoidea</taxon>
        <taxon>Culicidae</taxon>
        <taxon>Anophelinae</taxon>
        <taxon>Anopheles</taxon>
        <taxon>Anopheles maculatus group</taxon>
    </lineage>
</organism>
<evidence type="ECO:0000256" key="1">
    <source>
        <dbReference type="SAM" id="Phobius"/>
    </source>
</evidence>
<feature type="transmembrane region" description="Helical" evidence="1">
    <location>
        <begin position="92"/>
        <end position="113"/>
    </location>
</feature>
<keyword evidence="3" id="KW-1185">Reference proteome</keyword>
<dbReference type="PANTHER" id="PTHR18966">
    <property type="entry name" value="IONOTROPIC GLUTAMATE RECEPTOR"/>
    <property type="match status" value="1"/>
</dbReference>
<reference evidence="2" key="2">
    <citation type="submission" date="2020-05" db="UniProtKB">
        <authorList>
            <consortium name="EnsemblMetazoa"/>
        </authorList>
    </citation>
    <scope>IDENTIFICATION</scope>
    <source>
        <strain evidence="2">maculatus3</strain>
    </source>
</reference>
<evidence type="ECO:0008006" key="4">
    <source>
        <dbReference type="Google" id="ProtNLM"/>
    </source>
</evidence>
<evidence type="ECO:0000313" key="3">
    <source>
        <dbReference type="Proteomes" id="UP000075901"/>
    </source>
</evidence>
<dbReference type="Proteomes" id="UP000075901">
    <property type="component" value="Unassembled WGS sequence"/>
</dbReference>
<keyword evidence="1" id="KW-0472">Membrane</keyword>
<keyword evidence="1" id="KW-0812">Transmembrane</keyword>
<dbReference type="Gene3D" id="3.40.190.10">
    <property type="entry name" value="Periplasmic binding protein-like II"/>
    <property type="match status" value="2"/>
</dbReference>
<dbReference type="InterPro" id="IPR015683">
    <property type="entry name" value="Ionotropic_Glu_rcpt"/>
</dbReference>
<dbReference type="SUPFAM" id="SSF53850">
    <property type="entry name" value="Periplasmic binding protein-like II"/>
    <property type="match status" value="1"/>
</dbReference>
<dbReference type="AlphaFoldDB" id="A0A182S783"/>
<sequence>MESTSIEYIVERECDVTQIGGLLDDKGYGIAMRKNSPYRSALSEAVLRLQEQGVLTSLKRKWWKEKRGGGACSNTMEEGGALALELANVGGVFVLLIVGCVAALFVSFCEMFCDVHSRTRELKVGPVPPADGVTLLPHSVGLSWSHMLHKSPAHVSLFSGTRFPKPSACLGGVFFFFYTLLIRINSHVNNCNMSSLLEDTVLFLNVVIVIVVDPATPADCVSVLKNLHPSRLDHRKMVDLYREFPAHSYQLYICPPITAGGLLLF</sequence>
<dbReference type="VEuPathDB" id="VectorBase:AMAM001068"/>